<gene>
    <name evidence="1" type="ORF">WCD41_22390</name>
</gene>
<dbReference type="RefSeq" id="WP_337716576.1">
    <property type="nucleotide sequence ID" value="NZ_JBBEGL010000006.1"/>
</dbReference>
<dbReference type="Proteomes" id="UP001370100">
    <property type="component" value="Unassembled WGS sequence"/>
</dbReference>
<comment type="caution">
    <text evidence="1">The sequence shown here is derived from an EMBL/GenBank/DDBJ whole genome shotgun (WGS) entry which is preliminary data.</text>
</comment>
<organism evidence="1 2">
    <name type="scientific">Actinomycetospora aeridis</name>
    <dbReference type="NCBI Taxonomy" id="3129231"/>
    <lineage>
        <taxon>Bacteria</taxon>
        <taxon>Bacillati</taxon>
        <taxon>Actinomycetota</taxon>
        <taxon>Actinomycetes</taxon>
        <taxon>Pseudonocardiales</taxon>
        <taxon>Pseudonocardiaceae</taxon>
        <taxon>Actinomycetospora</taxon>
    </lineage>
</organism>
<proteinExistence type="predicted"/>
<sequence>MNVVSAAFPHSTFPRGPYERAADAVIAQAGTDPRFLAQLLQGLTDLDAQREVRFSELDAETAGAVLRGADGSPFLTSIVDSAIVTLYSDPEVWDLLGYEGPSYDKGGYVDRGFDDLDWLPDPKIEFEDEVPA</sequence>
<evidence type="ECO:0000313" key="1">
    <source>
        <dbReference type="EMBL" id="MEJ2889225.1"/>
    </source>
</evidence>
<evidence type="ECO:0000313" key="2">
    <source>
        <dbReference type="Proteomes" id="UP001370100"/>
    </source>
</evidence>
<keyword evidence="2" id="KW-1185">Reference proteome</keyword>
<evidence type="ECO:0008006" key="3">
    <source>
        <dbReference type="Google" id="ProtNLM"/>
    </source>
</evidence>
<name>A0ABU8N9Z4_9PSEU</name>
<reference evidence="1 2" key="1">
    <citation type="submission" date="2024-03" db="EMBL/GenBank/DDBJ databases">
        <title>Actinomycetospora sp. OC33-EN06, a novel actinomycete isolated from wild orchid (Aerides multiflora).</title>
        <authorList>
            <person name="Suriyachadkun C."/>
        </authorList>
    </citation>
    <scope>NUCLEOTIDE SEQUENCE [LARGE SCALE GENOMIC DNA]</scope>
    <source>
        <strain evidence="1 2">OC33-EN06</strain>
    </source>
</reference>
<accession>A0ABU8N9Z4</accession>
<protein>
    <recommendedName>
        <fullName evidence="3">Tat (Twin-arginine translocation) pathway signal sequence domain-containing protein</fullName>
    </recommendedName>
</protein>
<dbReference type="EMBL" id="JBBEGL010000006">
    <property type="protein sequence ID" value="MEJ2889225.1"/>
    <property type="molecule type" value="Genomic_DNA"/>
</dbReference>